<evidence type="ECO:0000313" key="3">
    <source>
        <dbReference type="Proteomes" id="UP001371305"/>
    </source>
</evidence>
<evidence type="ECO:0000256" key="1">
    <source>
        <dbReference type="SAM" id="Phobius"/>
    </source>
</evidence>
<keyword evidence="1" id="KW-0812">Transmembrane</keyword>
<keyword evidence="1" id="KW-1133">Transmembrane helix</keyword>
<comment type="caution">
    <text evidence="2">The sequence shown here is derived from an EMBL/GenBank/DDBJ whole genome shotgun (WGS) entry which is preliminary data.</text>
</comment>
<sequence>MNDDPASLERLHDLVVPPPVPWWPPTPGWAMVLVALTLVMLALLTKAFIRWQADRYRREALHLLEDPDTKPAEWSALLKRTALAVWPREEVAHLTGKEWLAFLDRTAGMTVFSTGAGNAIESIAFDPKAAGEGGDLKAAVREWIQRHRKEGA</sequence>
<evidence type="ECO:0000313" key="2">
    <source>
        <dbReference type="EMBL" id="MEK7949205.1"/>
    </source>
</evidence>
<organism evidence="2 3">
    <name type="scientific">Luteolibacter soli</name>
    <dbReference type="NCBI Taxonomy" id="3135280"/>
    <lineage>
        <taxon>Bacteria</taxon>
        <taxon>Pseudomonadati</taxon>
        <taxon>Verrucomicrobiota</taxon>
        <taxon>Verrucomicrobiia</taxon>
        <taxon>Verrucomicrobiales</taxon>
        <taxon>Verrucomicrobiaceae</taxon>
        <taxon>Luteolibacter</taxon>
    </lineage>
</organism>
<keyword evidence="1" id="KW-0472">Membrane</keyword>
<dbReference type="RefSeq" id="WP_341402625.1">
    <property type="nucleotide sequence ID" value="NZ_JBBUKT010000001.1"/>
</dbReference>
<feature type="transmembrane region" description="Helical" evidence="1">
    <location>
        <begin position="28"/>
        <end position="49"/>
    </location>
</feature>
<accession>A0ABU9APB9</accession>
<gene>
    <name evidence="2" type="ORF">WKV53_01785</name>
</gene>
<keyword evidence="3" id="KW-1185">Reference proteome</keyword>
<dbReference type="EMBL" id="JBBUKT010000001">
    <property type="protein sequence ID" value="MEK7949205.1"/>
    <property type="molecule type" value="Genomic_DNA"/>
</dbReference>
<reference evidence="2 3" key="1">
    <citation type="submission" date="2024-04" db="EMBL/GenBank/DDBJ databases">
        <title>Luteolibacter sp. isolated from soil.</title>
        <authorList>
            <person name="An J."/>
        </authorList>
    </citation>
    <scope>NUCLEOTIDE SEQUENCE [LARGE SCALE GENOMIC DNA]</scope>
    <source>
        <strain evidence="2 3">Y139</strain>
    </source>
</reference>
<dbReference type="InterPro" id="IPR025489">
    <property type="entry name" value="DUF4381"/>
</dbReference>
<dbReference type="Pfam" id="PF14316">
    <property type="entry name" value="DUF4381"/>
    <property type="match status" value="1"/>
</dbReference>
<dbReference type="Proteomes" id="UP001371305">
    <property type="component" value="Unassembled WGS sequence"/>
</dbReference>
<proteinExistence type="predicted"/>
<protein>
    <submittedName>
        <fullName evidence="2">DUF4381 domain-containing protein</fullName>
    </submittedName>
</protein>
<name>A0ABU9APB9_9BACT</name>